<feature type="transmembrane region" description="Helical" evidence="1">
    <location>
        <begin position="54"/>
        <end position="71"/>
    </location>
</feature>
<dbReference type="RefSeq" id="WP_135972740.1">
    <property type="nucleotide sequence ID" value="NZ_CP039291.1"/>
</dbReference>
<protein>
    <submittedName>
        <fullName evidence="3">PH domain-containing protein</fullName>
    </submittedName>
</protein>
<feature type="transmembrane region" description="Helical" evidence="1">
    <location>
        <begin position="29"/>
        <end position="48"/>
    </location>
</feature>
<accession>A0A4P7SHT5</accession>
<keyword evidence="1" id="KW-1133">Transmembrane helix</keyword>
<sequence length="157" mass="16742">MTSAGTAPEGAGEDAALAAPFRPRLARRVTLTVGAAFLALTVVLVLVMPGLGPGDVVGFLLFGLAVAWFCWRQASVRAVPDERGLLVRNLLLTRHVTWAEVVSVRFGQGRPWVQLDLADGDTLAVMGVQRADGTFAEQEARRLATLVARRSATPHDA</sequence>
<dbReference type="OrthoDB" id="3824918at2"/>
<gene>
    <name evidence="3" type="ORF">E5225_08590</name>
</gene>
<dbReference type="AlphaFoldDB" id="A0A4P7SHT5"/>
<organism evidence="3 4">
    <name type="scientific">Cellulomonas shaoxiangyii</name>
    <dbReference type="NCBI Taxonomy" id="2566013"/>
    <lineage>
        <taxon>Bacteria</taxon>
        <taxon>Bacillati</taxon>
        <taxon>Actinomycetota</taxon>
        <taxon>Actinomycetes</taxon>
        <taxon>Micrococcales</taxon>
        <taxon>Cellulomonadaceae</taxon>
        <taxon>Cellulomonas</taxon>
    </lineage>
</organism>
<evidence type="ECO:0000259" key="2">
    <source>
        <dbReference type="Pfam" id="PF10756"/>
    </source>
</evidence>
<dbReference type="Proteomes" id="UP000296469">
    <property type="component" value="Chromosome"/>
</dbReference>
<feature type="domain" description="Low molecular weight protein antigen 6 PH" evidence="2">
    <location>
        <begin position="81"/>
        <end position="143"/>
    </location>
</feature>
<dbReference type="KEGG" id="celz:E5225_08590"/>
<keyword evidence="4" id="KW-1185">Reference proteome</keyword>
<dbReference type="Pfam" id="PF10756">
    <property type="entry name" value="bPH_6"/>
    <property type="match status" value="1"/>
</dbReference>
<name>A0A4P7SHT5_9CELL</name>
<proteinExistence type="predicted"/>
<evidence type="ECO:0000313" key="3">
    <source>
        <dbReference type="EMBL" id="QCB93612.1"/>
    </source>
</evidence>
<evidence type="ECO:0000256" key="1">
    <source>
        <dbReference type="SAM" id="Phobius"/>
    </source>
</evidence>
<dbReference type="InterPro" id="IPR019692">
    <property type="entry name" value="CFP-6_PH"/>
</dbReference>
<reference evidence="3 4" key="1">
    <citation type="submission" date="2019-04" db="EMBL/GenBank/DDBJ databases">
        <title>Isolation and identification of Cellulomonas shaoxiangyii sp. Nov. isolated from feces of the Tibetan antelopes (Pantholops hodgsonii) in the Qinghai-Tibet plateau of China.</title>
        <authorList>
            <person name="Tian Z."/>
        </authorList>
    </citation>
    <scope>NUCLEOTIDE SEQUENCE [LARGE SCALE GENOMIC DNA]</scope>
    <source>
        <strain evidence="3 4">Z28</strain>
    </source>
</reference>
<evidence type="ECO:0000313" key="4">
    <source>
        <dbReference type="Proteomes" id="UP000296469"/>
    </source>
</evidence>
<keyword evidence="1" id="KW-0812">Transmembrane</keyword>
<keyword evidence="1" id="KW-0472">Membrane</keyword>
<dbReference type="EMBL" id="CP039291">
    <property type="protein sequence ID" value="QCB93612.1"/>
    <property type="molecule type" value="Genomic_DNA"/>
</dbReference>